<keyword evidence="1" id="KW-0175">Coiled coil</keyword>
<feature type="compositionally biased region" description="Basic residues" evidence="2">
    <location>
        <begin position="93"/>
        <end position="105"/>
    </location>
</feature>
<feature type="region of interest" description="Disordered" evidence="2">
    <location>
        <begin position="87"/>
        <end position="151"/>
    </location>
</feature>
<sequence>MRELLDKIESRQRFVRETAEELREQIARLAEQLAAAEDTLKRLQITRETVLELAAEDGTELPETLPPGYRAILAAIETAGEGLRAKDVCRGPWPRRRATVHRRHPRQAETPGQPRHPHRTRARPLHPHQPGTDHSKGHLKLKPGEGSQDTL</sequence>
<keyword evidence="4" id="KW-1185">Reference proteome</keyword>
<dbReference type="EMBL" id="CP115450">
    <property type="protein sequence ID" value="WBP91903.1"/>
    <property type="molecule type" value="Genomic_DNA"/>
</dbReference>
<evidence type="ECO:0000313" key="4">
    <source>
        <dbReference type="Proteomes" id="UP001212821"/>
    </source>
</evidence>
<feature type="compositionally biased region" description="Basic residues" evidence="2">
    <location>
        <begin position="115"/>
        <end position="126"/>
    </location>
</feature>
<proteinExistence type="predicted"/>
<evidence type="ECO:0000256" key="1">
    <source>
        <dbReference type="SAM" id="Coils"/>
    </source>
</evidence>
<dbReference type="RefSeq" id="WP_270151486.1">
    <property type="nucleotide sequence ID" value="NZ_CP115450.1"/>
</dbReference>
<dbReference type="Proteomes" id="UP001212821">
    <property type="component" value="Chromosome"/>
</dbReference>
<evidence type="ECO:0000256" key="2">
    <source>
        <dbReference type="SAM" id="MobiDB-lite"/>
    </source>
</evidence>
<protein>
    <submittedName>
        <fullName evidence="3">Uncharacterized protein</fullName>
    </submittedName>
</protein>
<evidence type="ECO:0000313" key="3">
    <source>
        <dbReference type="EMBL" id="WBP91903.1"/>
    </source>
</evidence>
<gene>
    <name evidence="3" type="ORF">O1G21_01105</name>
</gene>
<organism evidence="3 4">
    <name type="scientific">Kitasatospora cathayae</name>
    <dbReference type="NCBI Taxonomy" id="3004092"/>
    <lineage>
        <taxon>Bacteria</taxon>
        <taxon>Bacillati</taxon>
        <taxon>Actinomycetota</taxon>
        <taxon>Actinomycetes</taxon>
        <taxon>Kitasatosporales</taxon>
        <taxon>Streptomycetaceae</taxon>
        <taxon>Kitasatospora</taxon>
    </lineage>
</organism>
<reference evidence="4" key="1">
    <citation type="submission" date="2022-12" db="EMBL/GenBank/DDBJ databases">
        <authorList>
            <person name="Mo P."/>
        </authorList>
    </citation>
    <scope>NUCLEOTIDE SEQUENCE [LARGE SCALE GENOMIC DNA]</scope>
    <source>
        <strain evidence="4">HUAS 3-15</strain>
    </source>
</reference>
<accession>A0ABY7QGM5</accession>
<name>A0ABY7QGM5_9ACTN</name>
<feature type="coiled-coil region" evidence="1">
    <location>
        <begin position="5"/>
        <end position="53"/>
    </location>
</feature>